<dbReference type="Proteomes" id="UP000622890">
    <property type="component" value="Unassembled WGS sequence"/>
</dbReference>
<dbReference type="SUPFAM" id="SSF109709">
    <property type="entry name" value="KorB DNA-binding domain-like"/>
    <property type="match status" value="1"/>
</dbReference>
<protein>
    <submittedName>
        <fullName evidence="5">PRTRC system ParB family protein</fullName>
    </submittedName>
</protein>
<dbReference type="InterPro" id="IPR041468">
    <property type="entry name" value="HTH_ParB/Spo0J"/>
</dbReference>
<evidence type="ECO:0000259" key="4">
    <source>
        <dbReference type="SMART" id="SM00470"/>
    </source>
</evidence>
<gene>
    <name evidence="5" type="ORF">JJB74_15575</name>
</gene>
<keyword evidence="2" id="KW-0159">Chromosome partition</keyword>
<dbReference type="PANTHER" id="PTHR33375:SF1">
    <property type="entry name" value="CHROMOSOME-PARTITIONING PROTEIN PARB-RELATED"/>
    <property type="match status" value="1"/>
</dbReference>
<feature type="region of interest" description="Disordered" evidence="3">
    <location>
        <begin position="1"/>
        <end position="20"/>
    </location>
</feature>
<dbReference type="InterPro" id="IPR022396">
    <property type="entry name" value="PRTRC_ParB"/>
</dbReference>
<dbReference type="InterPro" id="IPR050336">
    <property type="entry name" value="Chromosome_partition/occlusion"/>
</dbReference>
<dbReference type="InterPro" id="IPR003115">
    <property type="entry name" value="ParB_N"/>
</dbReference>
<evidence type="ECO:0000256" key="2">
    <source>
        <dbReference type="ARBA" id="ARBA00022829"/>
    </source>
</evidence>
<feature type="compositionally biased region" description="Low complexity" evidence="3">
    <location>
        <begin position="378"/>
        <end position="393"/>
    </location>
</feature>
<dbReference type="AlphaFoldDB" id="A0A934SVS0"/>
<dbReference type="Pfam" id="PF02195">
    <property type="entry name" value="ParB_N"/>
    <property type="match status" value="1"/>
</dbReference>
<dbReference type="NCBIfam" id="TIGR03734">
    <property type="entry name" value="PRTRC_parB"/>
    <property type="match status" value="1"/>
</dbReference>
<dbReference type="SUPFAM" id="SSF110849">
    <property type="entry name" value="ParB/Sulfiredoxin"/>
    <property type="match status" value="1"/>
</dbReference>
<feature type="domain" description="ParB-like N-terminal" evidence="4">
    <location>
        <begin position="27"/>
        <end position="119"/>
    </location>
</feature>
<dbReference type="PANTHER" id="PTHR33375">
    <property type="entry name" value="CHROMOSOME-PARTITIONING PROTEIN PARB-RELATED"/>
    <property type="match status" value="1"/>
</dbReference>
<dbReference type="NCBIfam" id="TIGR00180">
    <property type="entry name" value="parB_part"/>
    <property type="match status" value="1"/>
</dbReference>
<keyword evidence="6" id="KW-1185">Reference proteome</keyword>
<dbReference type="GO" id="GO:0007059">
    <property type="term" value="P:chromosome segregation"/>
    <property type="evidence" value="ECO:0007669"/>
    <property type="project" value="UniProtKB-KW"/>
</dbReference>
<dbReference type="InterPro" id="IPR036086">
    <property type="entry name" value="ParB/Sulfiredoxin_sf"/>
</dbReference>
<dbReference type="GO" id="GO:0005694">
    <property type="term" value="C:chromosome"/>
    <property type="evidence" value="ECO:0007669"/>
    <property type="project" value="TreeGrafter"/>
</dbReference>
<dbReference type="InterPro" id="IPR004437">
    <property type="entry name" value="ParB/RepB/Spo0J"/>
</dbReference>
<comment type="caution">
    <text evidence="5">The sequence shown here is derived from an EMBL/GenBank/DDBJ whole genome shotgun (WGS) entry which is preliminary data.</text>
</comment>
<dbReference type="GO" id="GO:0003677">
    <property type="term" value="F:DNA binding"/>
    <property type="evidence" value="ECO:0007669"/>
    <property type="project" value="InterPro"/>
</dbReference>
<evidence type="ECO:0000256" key="3">
    <source>
        <dbReference type="SAM" id="MobiDB-lite"/>
    </source>
</evidence>
<dbReference type="Gene3D" id="1.10.10.2830">
    <property type="match status" value="1"/>
</dbReference>
<organism evidence="5 6">
    <name type="scientific">Noviherbaspirillum pedocola</name>
    <dbReference type="NCBI Taxonomy" id="2801341"/>
    <lineage>
        <taxon>Bacteria</taxon>
        <taxon>Pseudomonadati</taxon>
        <taxon>Pseudomonadota</taxon>
        <taxon>Betaproteobacteria</taxon>
        <taxon>Burkholderiales</taxon>
        <taxon>Oxalobacteraceae</taxon>
        <taxon>Noviherbaspirillum</taxon>
    </lineage>
</organism>
<dbReference type="EMBL" id="JAEPBG010000006">
    <property type="protein sequence ID" value="MBK4736041.1"/>
    <property type="molecule type" value="Genomic_DNA"/>
</dbReference>
<dbReference type="SMART" id="SM00470">
    <property type="entry name" value="ParB"/>
    <property type="match status" value="1"/>
</dbReference>
<dbReference type="Pfam" id="PF17762">
    <property type="entry name" value="HTH_ParB"/>
    <property type="match status" value="1"/>
</dbReference>
<dbReference type="RefSeq" id="WP_200593056.1">
    <property type="nucleotide sequence ID" value="NZ_JAEPBG010000006.1"/>
</dbReference>
<proteinExistence type="inferred from homology"/>
<dbReference type="Gene3D" id="3.90.1530.30">
    <property type="match status" value="1"/>
</dbReference>
<feature type="compositionally biased region" description="Low complexity" evidence="3">
    <location>
        <begin position="11"/>
        <end position="20"/>
    </location>
</feature>
<evidence type="ECO:0000313" key="5">
    <source>
        <dbReference type="EMBL" id="MBK4736041.1"/>
    </source>
</evidence>
<feature type="region of interest" description="Disordered" evidence="3">
    <location>
        <begin position="378"/>
        <end position="398"/>
    </location>
</feature>
<evidence type="ECO:0000313" key="6">
    <source>
        <dbReference type="Proteomes" id="UP000622890"/>
    </source>
</evidence>
<comment type="similarity">
    <text evidence="1">Belongs to the ParB family.</text>
</comment>
<evidence type="ECO:0000256" key="1">
    <source>
        <dbReference type="ARBA" id="ARBA00006295"/>
    </source>
</evidence>
<reference evidence="5" key="1">
    <citation type="submission" date="2021-01" db="EMBL/GenBank/DDBJ databases">
        <title>Genome sequence of strain Noviherbaspirillum sp. DKR-6.</title>
        <authorList>
            <person name="Chaudhary D.K."/>
        </authorList>
    </citation>
    <scope>NUCLEOTIDE SEQUENCE</scope>
    <source>
        <strain evidence="5">DKR-6</strain>
    </source>
</reference>
<sequence length="584" mass="63894">MTEAILERPVSAQSEQPKQAQQAEQATFLPLSSLRVKPGHNPRTYFDAKAQADFVEDIRENGILQSILVRPVEDHYQIVAGERRYRAALEAHGPEYQVPALIRQMTDEQADLFALMENLQREGMSPIEEAAQAAKILGRLKGDREEAARLLKWSLPVLNSRLALLQCSDAVRTALNERKLKLGHAELLAALAKPKQDILLPKILQHNISVQILKAEIDKAACKLDAAVFDKTDCAGCPHNSSVQGTMFSEAISGGHCTNKECYGEKTEAKINQVAEGLKDDYPTIRIVRVGDNETRTKLEAAGNKGVGEEQAQACRACANFGAAVSALPGSESQVFHSQCFDTACNSKKIATRIKGEQEAEAATKAQQAIAQAGAQPAAQGATTATPATASAKPAEKAVTSVSETDRVKAYRENVWRVAMTKEIANEPVLSRQYLIALCMNGCARNISDTKLKTVFGKMTKTDATKYDLGEQVKSVQEQEAQVQQGLLTMLAATAMEALELHKLKQLATFHQLDLTKHWKLDKELLDILTKSEIKVLATEVGLDKAAGDKFNKLFSEKKDDLIKALLAVEGFNYSAVIPKVMQY</sequence>
<accession>A0A934SVS0</accession>
<name>A0A934SVS0_9BURK</name>